<keyword evidence="4" id="KW-1185">Reference proteome</keyword>
<feature type="signal peptide" evidence="2">
    <location>
        <begin position="1"/>
        <end position="24"/>
    </location>
</feature>
<organism evidence="3 4">
    <name type="scientific">Roseomonas acroporae</name>
    <dbReference type="NCBI Taxonomy" id="2937791"/>
    <lineage>
        <taxon>Bacteria</taxon>
        <taxon>Pseudomonadati</taxon>
        <taxon>Pseudomonadota</taxon>
        <taxon>Alphaproteobacteria</taxon>
        <taxon>Acetobacterales</taxon>
        <taxon>Roseomonadaceae</taxon>
        <taxon>Roseomonas</taxon>
    </lineage>
</organism>
<dbReference type="InterPro" id="IPR042100">
    <property type="entry name" value="Bug_dom1"/>
</dbReference>
<dbReference type="Proteomes" id="UP001139516">
    <property type="component" value="Unassembled WGS sequence"/>
</dbReference>
<comment type="similarity">
    <text evidence="1">Belongs to the UPF0065 (bug) family.</text>
</comment>
<keyword evidence="2" id="KW-0732">Signal</keyword>
<name>A0A9X2BTM7_9PROT</name>
<dbReference type="EMBL" id="JALPRX010000034">
    <property type="protein sequence ID" value="MCK8784482.1"/>
    <property type="molecule type" value="Genomic_DNA"/>
</dbReference>
<proteinExistence type="inferred from homology"/>
<sequence>MAPCRLSRRALLAAALLPGRPGLAAPGAAPGAEPWRGAISLLVGARPGTAGDQWARGFAPFLERHLMRVSVGVSNLPGEGGLAALRATASAAPDGHTIGLIATPVTLASAVERDATALLDAADPIAGVAEETLVLVVPPNAPAELAALRQPAEGAVLATPPAGSGGHLAAQSLREALPLSILAFASAAAARQAAQAGNVAAALVPLPDAIAALRDDRLGAAAIATPARSPLLPEVRTFKEQGVRFAFLAQRGVVAPPGLPDGMRGTLVAALQSVVGDPEFAAQADDNGFVPHFMPGAEWRGSMRQSLEELRARWRATPWIDRHG</sequence>
<dbReference type="Gene3D" id="3.40.190.10">
    <property type="entry name" value="Periplasmic binding protein-like II"/>
    <property type="match status" value="1"/>
</dbReference>
<gene>
    <name evidence="3" type="ORF">M0638_08830</name>
</gene>
<evidence type="ECO:0000313" key="4">
    <source>
        <dbReference type="Proteomes" id="UP001139516"/>
    </source>
</evidence>
<dbReference type="Pfam" id="PF03401">
    <property type="entry name" value="TctC"/>
    <property type="match status" value="1"/>
</dbReference>
<feature type="chain" id="PRO_5040732078" evidence="2">
    <location>
        <begin position="25"/>
        <end position="324"/>
    </location>
</feature>
<dbReference type="SUPFAM" id="SSF53850">
    <property type="entry name" value="Periplasmic binding protein-like II"/>
    <property type="match status" value="1"/>
</dbReference>
<reference evidence="3" key="1">
    <citation type="submission" date="2022-04" db="EMBL/GenBank/DDBJ databases">
        <title>Roseomonas acroporae sp. nov., isolated from coral Acropora digitifera.</title>
        <authorList>
            <person name="Sun H."/>
        </authorList>
    </citation>
    <scope>NUCLEOTIDE SEQUENCE</scope>
    <source>
        <strain evidence="3">NAR14</strain>
    </source>
</reference>
<evidence type="ECO:0000256" key="2">
    <source>
        <dbReference type="SAM" id="SignalP"/>
    </source>
</evidence>
<accession>A0A9X2BTM7</accession>
<dbReference type="Gene3D" id="3.40.190.150">
    <property type="entry name" value="Bordetella uptake gene, domain 1"/>
    <property type="match status" value="1"/>
</dbReference>
<evidence type="ECO:0000313" key="3">
    <source>
        <dbReference type="EMBL" id="MCK8784482.1"/>
    </source>
</evidence>
<dbReference type="RefSeq" id="WP_248666608.1">
    <property type="nucleotide sequence ID" value="NZ_JALPRX010000034.1"/>
</dbReference>
<evidence type="ECO:0000256" key="1">
    <source>
        <dbReference type="ARBA" id="ARBA00006987"/>
    </source>
</evidence>
<dbReference type="PANTHER" id="PTHR42928">
    <property type="entry name" value="TRICARBOXYLATE-BINDING PROTEIN"/>
    <property type="match status" value="1"/>
</dbReference>
<dbReference type="AlphaFoldDB" id="A0A9X2BTM7"/>
<comment type="caution">
    <text evidence="3">The sequence shown here is derived from an EMBL/GenBank/DDBJ whole genome shotgun (WGS) entry which is preliminary data.</text>
</comment>
<dbReference type="PANTHER" id="PTHR42928:SF5">
    <property type="entry name" value="BLR1237 PROTEIN"/>
    <property type="match status" value="1"/>
</dbReference>
<protein>
    <submittedName>
        <fullName evidence="3">Tripartite tricarboxylate transporter substrate-binding protein</fullName>
    </submittedName>
</protein>
<dbReference type="InterPro" id="IPR005064">
    <property type="entry name" value="BUG"/>
</dbReference>